<accession>A0A8S3T4Q9</accession>
<feature type="region of interest" description="Disordered" evidence="1">
    <location>
        <begin position="262"/>
        <end position="321"/>
    </location>
</feature>
<dbReference type="OrthoDB" id="10452556at2759"/>
<organism evidence="2 3">
    <name type="scientific">Mytilus edulis</name>
    <name type="common">Blue mussel</name>
    <dbReference type="NCBI Taxonomy" id="6550"/>
    <lineage>
        <taxon>Eukaryota</taxon>
        <taxon>Metazoa</taxon>
        <taxon>Spiralia</taxon>
        <taxon>Lophotrochozoa</taxon>
        <taxon>Mollusca</taxon>
        <taxon>Bivalvia</taxon>
        <taxon>Autobranchia</taxon>
        <taxon>Pteriomorphia</taxon>
        <taxon>Mytilida</taxon>
        <taxon>Mytiloidea</taxon>
        <taxon>Mytilidae</taxon>
        <taxon>Mytilinae</taxon>
        <taxon>Mytilus</taxon>
    </lineage>
</organism>
<protein>
    <submittedName>
        <fullName evidence="2">Uncharacterized protein</fullName>
    </submittedName>
</protein>
<evidence type="ECO:0000256" key="1">
    <source>
        <dbReference type="SAM" id="MobiDB-lite"/>
    </source>
</evidence>
<name>A0A8S3T4Q9_MYTED</name>
<dbReference type="AlphaFoldDB" id="A0A8S3T4Q9"/>
<dbReference type="EMBL" id="CAJPWZ010001862">
    <property type="protein sequence ID" value="CAG2225860.1"/>
    <property type="molecule type" value="Genomic_DNA"/>
</dbReference>
<feature type="compositionally biased region" description="Polar residues" evidence="1">
    <location>
        <begin position="266"/>
        <end position="289"/>
    </location>
</feature>
<feature type="compositionally biased region" description="Basic and acidic residues" evidence="1">
    <location>
        <begin position="308"/>
        <end position="321"/>
    </location>
</feature>
<evidence type="ECO:0000313" key="3">
    <source>
        <dbReference type="Proteomes" id="UP000683360"/>
    </source>
</evidence>
<reference evidence="2" key="1">
    <citation type="submission" date="2021-03" db="EMBL/GenBank/DDBJ databases">
        <authorList>
            <person name="Bekaert M."/>
        </authorList>
    </citation>
    <scope>NUCLEOTIDE SEQUENCE</scope>
</reference>
<dbReference type="Proteomes" id="UP000683360">
    <property type="component" value="Unassembled WGS sequence"/>
</dbReference>
<evidence type="ECO:0000313" key="2">
    <source>
        <dbReference type="EMBL" id="CAG2225860.1"/>
    </source>
</evidence>
<keyword evidence="3" id="KW-1185">Reference proteome</keyword>
<proteinExistence type="predicted"/>
<comment type="caution">
    <text evidence="2">The sequence shown here is derived from an EMBL/GenBank/DDBJ whole genome shotgun (WGS) entry which is preliminary data.</text>
</comment>
<gene>
    <name evidence="2" type="ORF">MEDL_38959</name>
</gene>
<sequence length="399" mass="45364">MEDNQQVSKVGSSIPNKRQITKDYSLNIQRALMNKLEATKREAHLEFKNTGGGLVITADAATFELIRQATAIYYSRMTEENILIQEEKDKSNNIIVQHSYKYNNNDYCYTVNFYNTKSKILVNGKDQNRFVDVDLIEIRQIAQNAKCGKSKVNLTHLNNLMRERLEQSVGAKITPATCDKNQTGAVRDEEVYEAEICGICENTIEDNADSCEICQNIAHSSCLVCSDGQTICFPCIDTIKRTSKIQVNSNIDEHQTYVKLGETPKEQQTNINGKPQSEPSNHQQANSKAISCPADVRIDAPATKASKSKQDQTDTKTKDMRERELKLRKAEEQLKIKEKTLKEDQAKAIQLETRVQYLEARNFELESLVTTMRRRLEELQGNCSTADNKKQPRRTARNL</sequence>